<evidence type="ECO:0000313" key="3">
    <source>
        <dbReference type="Proteomes" id="UP000304900"/>
    </source>
</evidence>
<evidence type="ECO:0000313" key="2">
    <source>
        <dbReference type="EMBL" id="TKT90686.1"/>
    </source>
</evidence>
<feature type="transmembrane region" description="Helical" evidence="1">
    <location>
        <begin position="94"/>
        <end position="116"/>
    </location>
</feature>
<keyword evidence="1" id="KW-0812">Transmembrane</keyword>
<dbReference type="EMBL" id="SZVO01000009">
    <property type="protein sequence ID" value="TKT90686.1"/>
    <property type="molecule type" value="Genomic_DNA"/>
</dbReference>
<sequence length="122" mass="13819">MKTYQKYIKYLQILNVLSFIAVVTTIIYSWAMISSLPERFMITEGFTQSKALWISKGKLWGDIRLMVTCYLIISLICVYLQVMPFKPGSGKHHALMGSIVNLCICLVFSITIISTIQSVCTP</sequence>
<reference evidence="2 3" key="1">
    <citation type="submission" date="2019-05" db="EMBL/GenBank/DDBJ databases">
        <title>Dyadobacter AR-3-8 sp. nov., isolated from arctic soil.</title>
        <authorList>
            <person name="Chaudhary D.K."/>
        </authorList>
    </citation>
    <scope>NUCLEOTIDE SEQUENCE [LARGE SCALE GENOMIC DNA]</scope>
    <source>
        <strain evidence="2 3">AR-3-8</strain>
    </source>
</reference>
<keyword evidence="1" id="KW-0472">Membrane</keyword>
<feature type="transmembrane region" description="Helical" evidence="1">
    <location>
        <begin position="12"/>
        <end position="31"/>
    </location>
</feature>
<accession>A0A4U6D223</accession>
<comment type="caution">
    <text evidence="2">The sequence shown here is derived from an EMBL/GenBank/DDBJ whole genome shotgun (WGS) entry which is preliminary data.</text>
</comment>
<dbReference type="Proteomes" id="UP000304900">
    <property type="component" value="Unassembled WGS sequence"/>
</dbReference>
<evidence type="ECO:0000256" key="1">
    <source>
        <dbReference type="SAM" id="Phobius"/>
    </source>
</evidence>
<keyword evidence="1" id="KW-1133">Transmembrane helix</keyword>
<dbReference type="OrthoDB" id="9904920at2"/>
<organism evidence="2 3">
    <name type="scientific">Dyadobacter frigoris</name>
    <dbReference type="NCBI Taxonomy" id="2576211"/>
    <lineage>
        <taxon>Bacteria</taxon>
        <taxon>Pseudomonadati</taxon>
        <taxon>Bacteroidota</taxon>
        <taxon>Cytophagia</taxon>
        <taxon>Cytophagales</taxon>
        <taxon>Spirosomataceae</taxon>
        <taxon>Dyadobacter</taxon>
    </lineage>
</organism>
<gene>
    <name evidence="2" type="ORF">FDK13_20430</name>
</gene>
<dbReference type="RefSeq" id="WP_137341854.1">
    <property type="nucleotide sequence ID" value="NZ_BSQH01000002.1"/>
</dbReference>
<name>A0A4U6D223_9BACT</name>
<proteinExistence type="predicted"/>
<feature type="transmembrane region" description="Helical" evidence="1">
    <location>
        <begin position="63"/>
        <end position="82"/>
    </location>
</feature>
<protein>
    <submittedName>
        <fullName evidence="2">Uncharacterized protein</fullName>
    </submittedName>
</protein>
<dbReference type="AlphaFoldDB" id="A0A4U6D223"/>
<keyword evidence="3" id="KW-1185">Reference proteome</keyword>